<accession>A0A8S0Q3X3</accession>
<dbReference type="Gramene" id="OE9D002357T1">
    <property type="protein sequence ID" value="OE9D002357C1"/>
    <property type="gene ID" value="OE9D002357"/>
</dbReference>
<evidence type="ECO:0000313" key="2">
    <source>
        <dbReference type="Proteomes" id="UP000594638"/>
    </source>
</evidence>
<keyword evidence="2" id="KW-1185">Reference proteome</keyword>
<feature type="non-terminal residue" evidence="1">
    <location>
        <position position="57"/>
    </location>
</feature>
<dbReference type="OrthoDB" id="1936100at2759"/>
<dbReference type="EMBL" id="CACTIH010000327">
    <property type="protein sequence ID" value="CAA2959469.1"/>
    <property type="molecule type" value="Genomic_DNA"/>
</dbReference>
<feature type="non-terminal residue" evidence="1">
    <location>
        <position position="1"/>
    </location>
</feature>
<proteinExistence type="predicted"/>
<evidence type="ECO:0000313" key="1">
    <source>
        <dbReference type="EMBL" id="CAA2959469.1"/>
    </source>
</evidence>
<protein>
    <submittedName>
        <fullName evidence="1">Glutamine synthetase cytosolic isozyme 2</fullName>
    </submittedName>
</protein>
<reference evidence="1 2" key="1">
    <citation type="submission" date="2019-12" db="EMBL/GenBank/DDBJ databases">
        <authorList>
            <person name="Alioto T."/>
            <person name="Alioto T."/>
            <person name="Gomez Garrido J."/>
        </authorList>
    </citation>
    <scope>NUCLEOTIDE SEQUENCE [LARGE SCALE GENOMIC DNA]</scope>
</reference>
<name>A0A8S0Q3X3_OLEEU</name>
<dbReference type="Proteomes" id="UP000594638">
    <property type="component" value="Unassembled WGS sequence"/>
</dbReference>
<sequence>IICDAYTLASEPIPTNRRNSLTKIFSNPNVVAEKPWFHHYVPFATPHLVYILQSRIF</sequence>
<gene>
    <name evidence="1" type="ORF">OLEA9_D002357</name>
</gene>
<organism evidence="1 2">
    <name type="scientific">Olea europaea subsp. europaea</name>
    <dbReference type="NCBI Taxonomy" id="158383"/>
    <lineage>
        <taxon>Eukaryota</taxon>
        <taxon>Viridiplantae</taxon>
        <taxon>Streptophyta</taxon>
        <taxon>Embryophyta</taxon>
        <taxon>Tracheophyta</taxon>
        <taxon>Spermatophyta</taxon>
        <taxon>Magnoliopsida</taxon>
        <taxon>eudicotyledons</taxon>
        <taxon>Gunneridae</taxon>
        <taxon>Pentapetalae</taxon>
        <taxon>asterids</taxon>
        <taxon>lamiids</taxon>
        <taxon>Lamiales</taxon>
        <taxon>Oleaceae</taxon>
        <taxon>Oleeae</taxon>
        <taxon>Olea</taxon>
    </lineage>
</organism>
<dbReference type="AlphaFoldDB" id="A0A8S0Q3X3"/>
<comment type="caution">
    <text evidence="1">The sequence shown here is derived from an EMBL/GenBank/DDBJ whole genome shotgun (WGS) entry which is preliminary data.</text>
</comment>